<dbReference type="InterPro" id="IPR036505">
    <property type="entry name" value="Amidase/PGRP_sf"/>
</dbReference>
<dbReference type="CDD" id="cd06583">
    <property type="entry name" value="PGRP"/>
    <property type="match status" value="1"/>
</dbReference>
<sequence length="316" mass="34488">MSGLKISSPIGRTTGNKPHEVMAVQKALNYHLKSKIGYVAVRENGLISQETLEAIYIFQTMSGICPADSVIFPNSITHRTLNKNIVRVANPLAARMSTDRGDVRQAIINRLGVIERKQWNAINPAKLPGNDWDYKAIAIHHAGNSFSCGAAGIDSLRQVEKIDMSKFGQVSYHYAIDCSGTIYEALDIRDKGAHVAKSNTGIIGLVFLADFSARGEAGKYGPGILNVAKKEGLKSAGSEFLSVQKDRLDVSRDEPPEVQLTSAEKLVRTLAEFFPIKKLGGHREFAVATGTSRACPGIYGMIIAEQLRNKFGFERP</sequence>
<dbReference type="GO" id="GO:0008745">
    <property type="term" value="F:N-acetylmuramoyl-L-alanine amidase activity"/>
    <property type="evidence" value="ECO:0007669"/>
    <property type="project" value="InterPro"/>
</dbReference>
<dbReference type="InterPro" id="IPR002502">
    <property type="entry name" value="Amidase_domain"/>
</dbReference>
<dbReference type="SUPFAM" id="SSF55846">
    <property type="entry name" value="N-acetylmuramoyl-L-alanine amidase-like"/>
    <property type="match status" value="1"/>
</dbReference>
<reference evidence="2 3" key="1">
    <citation type="submission" date="2016-10" db="EMBL/GenBank/DDBJ databases">
        <authorList>
            <person name="de Groot N.N."/>
        </authorList>
    </citation>
    <scope>NUCLEOTIDE SEQUENCE [LARGE SCALE GENOMIC DNA]</scope>
    <source>
        <strain evidence="2 3">DSM 16619</strain>
    </source>
</reference>
<organism evidence="2 3">
    <name type="scientific">Paracidovorax valerianellae</name>
    <dbReference type="NCBI Taxonomy" id="187868"/>
    <lineage>
        <taxon>Bacteria</taxon>
        <taxon>Pseudomonadati</taxon>
        <taxon>Pseudomonadota</taxon>
        <taxon>Betaproteobacteria</taxon>
        <taxon>Burkholderiales</taxon>
        <taxon>Comamonadaceae</taxon>
        <taxon>Paracidovorax</taxon>
    </lineage>
</organism>
<feature type="domain" description="N-acetylmuramoyl-L-alanine amidase" evidence="1">
    <location>
        <begin position="135"/>
        <end position="297"/>
    </location>
</feature>
<protein>
    <submittedName>
        <fullName evidence="2">N-acetylmuramoyl-L-alanine amidase</fullName>
    </submittedName>
</protein>
<dbReference type="AlphaFoldDB" id="A0A1G6IMB4"/>
<evidence type="ECO:0000259" key="1">
    <source>
        <dbReference type="Pfam" id="PF01510"/>
    </source>
</evidence>
<evidence type="ECO:0000313" key="3">
    <source>
        <dbReference type="Proteomes" id="UP000198781"/>
    </source>
</evidence>
<evidence type="ECO:0000313" key="2">
    <source>
        <dbReference type="EMBL" id="SDC07155.1"/>
    </source>
</evidence>
<dbReference type="STRING" id="187868.SAMN05192589_101196"/>
<keyword evidence="3" id="KW-1185">Reference proteome</keyword>
<accession>A0A1G6IMB4</accession>
<dbReference type="GO" id="GO:0009253">
    <property type="term" value="P:peptidoglycan catabolic process"/>
    <property type="evidence" value="ECO:0007669"/>
    <property type="project" value="InterPro"/>
</dbReference>
<dbReference type="EMBL" id="FMZC01000001">
    <property type="protein sequence ID" value="SDC07155.1"/>
    <property type="molecule type" value="Genomic_DNA"/>
</dbReference>
<name>A0A1G6IMB4_9BURK</name>
<proteinExistence type="predicted"/>
<dbReference type="Gene3D" id="3.40.80.10">
    <property type="entry name" value="Peptidoglycan recognition protein-like"/>
    <property type="match status" value="1"/>
</dbReference>
<dbReference type="Pfam" id="PF01510">
    <property type="entry name" value="Amidase_2"/>
    <property type="match status" value="1"/>
</dbReference>
<dbReference type="Proteomes" id="UP000198781">
    <property type="component" value="Unassembled WGS sequence"/>
</dbReference>
<gene>
    <name evidence="2" type="ORF">SAMN05192589_101196</name>
</gene>